<dbReference type="Proteomes" id="UP000034189">
    <property type="component" value="Chromosome"/>
</dbReference>
<organism evidence="1 2">
    <name type="scientific">Paenibacillus durus ATCC 35681</name>
    <dbReference type="NCBI Taxonomy" id="1333534"/>
    <lineage>
        <taxon>Bacteria</taxon>
        <taxon>Bacillati</taxon>
        <taxon>Bacillota</taxon>
        <taxon>Bacilli</taxon>
        <taxon>Bacillales</taxon>
        <taxon>Paenibacillaceae</taxon>
        <taxon>Paenibacillus</taxon>
    </lineage>
</organism>
<dbReference type="AlphaFoldDB" id="A0A0F7CHS7"/>
<evidence type="ECO:0000313" key="1">
    <source>
        <dbReference type="EMBL" id="AKG34731.1"/>
    </source>
</evidence>
<name>A0A0F7CHS7_PAEDU</name>
<protein>
    <submittedName>
        <fullName evidence="1">Uncharacterized protein</fullName>
    </submittedName>
</protein>
<reference evidence="1 2" key="1">
    <citation type="submission" date="2015-03" db="EMBL/GenBank/DDBJ databases">
        <authorList>
            <person name="Abdul Halim M."/>
        </authorList>
    </citation>
    <scope>NUCLEOTIDE SEQUENCE [LARGE SCALE GENOMIC DNA]</scope>
    <source>
        <strain evidence="1 2">ATCC 35681</strain>
    </source>
</reference>
<dbReference type="EMBL" id="CP011114">
    <property type="protein sequence ID" value="AKG34731.1"/>
    <property type="molecule type" value="Genomic_DNA"/>
</dbReference>
<proteinExistence type="predicted"/>
<evidence type="ECO:0000313" key="2">
    <source>
        <dbReference type="Proteomes" id="UP000034189"/>
    </source>
</evidence>
<dbReference type="HOGENOM" id="CLU_2480390_0_0_9"/>
<sequence>MLPIMGTFIRIIMNSRNKIKTNRGMMDMKKTKIHRNIAKLKSIDLFYLKSREDSFLYREEMNRRFFCLKANICAIMKLSCTKGGFVA</sequence>
<dbReference type="PATRIC" id="fig|1333534.5.peg.2022"/>
<gene>
    <name evidence="1" type="ORF">VK70_09225</name>
</gene>
<reference evidence="1 2" key="2">
    <citation type="journal article" date="2016" name="Genome Announc.">
        <title>Genome Sequence of a Gram-Positive Diazotroph, Paenibacillus durus Type Strain ATCC 35681.</title>
        <authorList>
            <person name="Halim M.A."/>
            <person name="Rahman A.Y."/>
            <person name="Sim K.S."/>
            <person name="Yam H.C."/>
            <person name="Rahim A.A."/>
            <person name="Ghazali A.H."/>
            <person name="Najimudin N."/>
        </authorList>
    </citation>
    <scope>NUCLEOTIDE SEQUENCE [LARGE SCALE GENOMIC DNA]</scope>
    <source>
        <strain evidence="1 2">ATCC 35681</strain>
    </source>
</reference>
<accession>A0A0F7CHS7</accession>